<dbReference type="EnsemblBacteria" id="ABF91228">
    <property type="protein sequence ID" value="ABF91228"/>
    <property type="gene ID" value="MXAN_2196"/>
</dbReference>
<accession>Q1DAA4</accession>
<reference evidence="1 2" key="1">
    <citation type="journal article" date="2006" name="Proc. Natl. Acad. Sci. U.S.A.">
        <title>Evolution of sensory complexity recorded in a myxobacterial genome.</title>
        <authorList>
            <person name="Goldman B.S."/>
            <person name="Nierman W.C."/>
            <person name="Kaiser D."/>
            <person name="Slater S.C."/>
            <person name="Durkin A.S."/>
            <person name="Eisen J.A."/>
            <person name="Ronning C.M."/>
            <person name="Barbazuk W.B."/>
            <person name="Blanchard M."/>
            <person name="Field C."/>
            <person name="Halling C."/>
            <person name="Hinkle G."/>
            <person name="Iartchuk O."/>
            <person name="Kim H.S."/>
            <person name="Mackenzie C."/>
            <person name="Madupu R."/>
            <person name="Miller N."/>
            <person name="Shvartsbeyn A."/>
            <person name="Sullivan S.A."/>
            <person name="Vaudin M."/>
            <person name="Wiegand R."/>
            <person name="Kaplan H.B."/>
        </authorList>
    </citation>
    <scope>NUCLEOTIDE SEQUENCE [LARGE SCALE GENOMIC DNA]</scope>
    <source>
        <strain evidence="2">DK1622</strain>
    </source>
</reference>
<evidence type="ECO:0000313" key="1">
    <source>
        <dbReference type="EMBL" id="ABF91228.1"/>
    </source>
</evidence>
<dbReference type="HOGENOM" id="CLU_3155202_0_0_7"/>
<name>Q1DAA4_MYXXD</name>
<dbReference type="AlphaFoldDB" id="Q1DAA4"/>
<proteinExistence type="predicted"/>
<protein>
    <submittedName>
        <fullName evidence="1">Uncharacterized protein</fullName>
    </submittedName>
</protein>
<keyword evidence="2" id="KW-1185">Reference proteome</keyword>
<organism evidence="1 2">
    <name type="scientific">Myxococcus xanthus (strain DK1622)</name>
    <dbReference type="NCBI Taxonomy" id="246197"/>
    <lineage>
        <taxon>Bacteria</taxon>
        <taxon>Pseudomonadati</taxon>
        <taxon>Myxococcota</taxon>
        <taxon>Myxococcia</taxon>
        <taxon>Myxococcales</taxon>
        <taxon>Cystobacterineae</taxon>
        <taxon>Myxococcaceae</taxon>
        <taxon>Myxococcus</taxon>
    </lineage>
</organism>
<gene>
    <name evidence="1" type="ordered locus">MXAN_2196</name>
</gene>
<dbReference type="EMBL" id="CP000113">
    <property type="protein sequence ID" value="ABF91228.1"/>
    <property type="molecule type" value="Genomic_DNA"/>
</dbReference>
<sequence length="48" mass="5349">MISDTVIFPACRRSHRPGTSPMGLAVTSWNPFSVQENEKEALEARLSM</sequence>
<evidence type="ECO:0000313" key="2">
    <source>
        <dbReference type="Proteomes" id="UP000002402"/>
    </source>
</evidence>
<dbReference type="KEGG" id="mxa:MXAN_2196"/>
<dbReference type="Proteomes" id="UP000002402">
    <property type="component" value="Chromosome"/>
</dbReference>